<evidence type="ECO:0000256" key="2">
    <source>
        <dbReference type="ARBA" id="ARBA00022679"/>
    </source>
</evidence>
<dbReference type="GO" id="GO:0005524">
    <property type="term" value="F:ATP binding"/>
    <property type="evidence" value="ECO:0007669"/>
    <property type="project" value="UniProtKB-UniRule"/>
</dbReference>
<evidence type="ECO:0000256" key="8">
    <source>
        <dbReference type="ARBA" id="ARBA00023170"/>
    </source>
</evidence>
<feature type="chain" id="PRO_5044711331" description="Gnk2-homologous domain-containing protein" evidence="11">
    <location>
        <begin position="27"/>
        <end position="485"/>
    </location>
</feature>
<dbReference type="FunFam" id="3.30.430.20:FF:000017">
    <property type="entry name" value="Cysteine-rich receptor-like protein kinase 2"/>
    <property type="match status" value="1"/>
</dbReference>
<dbReference type="InterPro" id="IPR017441">
    <property type="entry name" value="Protein_kinase_ATP_BS"/>
</dbReference>
<gene>
    <name evidence="13" type="ORF">VNO78_21832</name>
    <name evidence="14" type="ORF">VNO78_21833</name>
    <name evidence="15" type="ORF">VNO78_21834</name>
</gene>
<dbReference type="InterPro" id="IPR038408">
    <property type="entry name" value="GNK2_sf"/>
</dbReference>
<feature type="domain" description="Gnk2-homologous" evidence="12">
    <location>
        <begin position="156"/>
        <end position="261"/>
    </location>
</feature>
<dbReference type="SUPFAM" id="SSF56112">
    <property type="entry name" value="Protein kinase-like (PK-like)"/>
    <property type="match status" value="1"/>
</dbReference>
<evidence type="ECO:0000256" key="7">
    <source>
        <dbReference type="ARBA" id="ARBA00022840"/>
    </source>
</evidence>
<keyword evidence="5 9" id="KW-0547">Nucleotide-binding</keyword>
<dbReference type="InterPro" id="IPR052059">
    <property type="entry name" value="CR_Ser/Thr_kinase"/>
</dbReference>
<keyword evidence="10" id="KW-1133">Transmembrane helix</keyword>
<dbReference type="EMBL" id="JAYMYS010000005">
    <property type="protein sequence ID" value="KAK7393282.1"/>
    <property type="molecule type" value="Genomic_DNA"/>
</dbReference>
<dbReference type="GO" id="GO:0004674">
    <property type="term" value="F:protein serine/threonine kinase activity"/>
    <property type="evidence" value="ECO:0007669"/>
    <property type="project" value="UniProtKB-KW"/>
</dbReference>
<evidence type="ECO:0000256" key="9">
    <source>
        <dbReference type="PROSITE-ProRule" id="PRU10141"/>
    </source>
</evidence>
<evidence type="ECO:0000256" key="11">
    <source>
        <dbReference type="SAM" id="SignalP"/>
    </source>
</evidence>
<comment type="caution">
    <text evidence="15">The sequence shown here is derived from an EMBL/GenBank/DDBJ whole genome shotgun (WGS) entry which is preliminary data.</text>
</comment>
<organism evidence="15 16">
    <name type="scientific">Psophocarpus tetragonolobus</name>
    <name type="common">Winged bean</name>
    <name type="synonym">Dolichos tetragonolobus</name>
    <dbReference type="NCBI Taxonomy" id="3891"/>
    <lineage>
        <taxon>Eukaryota</taxon>
        <taxon>Viridiplantae</taxon>
        <taxon>Streptophyta</taxon>
        <taxon>Embryophyta</taxon>
        <taxon>Tracheophyta</taxon>
        <taxon>Spermatophyta</taxon>
        <taxon>Magnoliopsida</taxon>
        <taxon>eudicotyledons</taxon>
        <taxon>Gunneridae</taxon>
        <taxon>Pentapetalae</taxon>
        <taxon>rosids</taxon>
        <taxon>fabids</taxon>
        <taxon>Fabales</taxon>
        <taxon>Fabaceae</taxon>
        <taxon>Papilionoideae</taxon>
        <taxon>50 kb inversion clade</taxon>
        <taxon>NPAAA clade</taxon>
        <taxon>indigoferoid/millettioid clade</taxon>
        <taxon>Phaseoleae</taxon>
        <taxon>Psophocarpus</taxon>
    </lineage>
</organism>
<dbReference type="AlphaFoldDB" id="A0AAN9SBJ1"/>
<evidence type="ECO:0000256" key="5">
    <source>
        <dbReference type="ARBA" id="ARBA00022741"/>
    </source>
</evidence>
<reference evidence="15 16" key="1">
    <citation type="submission" date="2024-01" db="EMBL/GenBank/DDBJ databases">
        <title>The genomes of 5 underutilized Papilionoideae crops provide insights into root nodulation and disease resistanc.</title>
        <authorList>
            <person name="Jiang F."/>
        </authorList>
    </citation>
    <scope>NUCLEOTIDE SEQUENCE [LARGE SCALE GENOMIC DNA]</scope>
    <source>
        <strain evidence="15">DUOXIRENSHENG_FW03</strain>
        <tissue evidence="15">Leaves</tissue>
    </source>
</reference>
<dbReference type="EMBL" id="JAYMYS010000005">
    <property type="protein sequence ID" value="KAK7393281.1"/>
    <property type="molecule type" value="Genomic_DNA"/>
</dbReference>
<keyword evidence="2" id="KW-0808">Transferase</keyword>
<evidence type="ECO:0000256" key="6">
    <source>
        <dbReference type="ARBA" id="ARBA00022777"/>
    </source>
</evidence>
<keyword evidence="1" id="KW-0723">Serine/threonine-protein kinase</keyword>
<dbReference type="InterPro" id="IPR011009">
    <property type="entry name" value="Kinase-like_dom_sf"/>
</dbReference>
<dbReference type="InterPro" id="IPR002902">
    <property type="entry name" value="GNK2"/>
</dbReference>
<evidence type="ECO:0000313" key="13">
    <source>
        <dbReference type="EMBL" id="KAK7393281.1"/>
    </source>
</evidence>
<dbReference type="PANTHER" id="PTHR47973">
    <property type="entry name" value="CYSTEINE-RICH RECEPTOR-LIKE PROTEIN KINASE 3"/>
    <property type="match status" value="1"/>
</dbReference>
<sequence>MQLQLIKFLAITLIWWSNINVEYAVAATRDTRLINAGCSSINTTFPSSFFANVNETFSELRGDINNQSMHFGTSQKSREAAITYTMFQCRNYVSKSDCNDCFNTASLQILDICKKANGARVIYNECFLSVLLVALLLVALFKSIPWYESERFYQQTNELGAGVACGNKTSNATGFIGIGQEALRELQIATPKINGFYAATKTKVADGSAMYAIAQCVETASEAKCLDCMTIAYNNLQSCLPNKEGSAYDAGCFMRYSTSPFFADNQTINIAPYLKQGGSSKKWAIIGGVVGGVVVLLVLFAWRLFRKPKKVPKADILGATELKGPVSFNYKDLKVATKNFSDDNKLGEGGFGAVYKGTLKNGKVVAVKKLVLGKSSKMEDDFESEAWKLYEKDMQLELVDKDIDPSEYDAEEVKKIIEVALLCTQASPVTRPTMSELIVLLKSKSLVENLRPTTPVFVDTKMMNRETTSPGESNATISISVLSAR</sequence>
<keyword evidence="10" id="KW-0472">Membrane</keyword>
<keyword evidence="7 9" id="KW-0067">ATP-binding</keyword>
<feature type="binding site" evidence="9">
    <location>
        <position position="369"/>
    </location>
    <ligand>
        <name>ATP</name>
        <dbReference type="ChEBI" id="CHEBI:30616"/>
    </ligand>
</feature>
<dbReference type="PROSITE" id="PS00107">
    <property type="entry name" value="PROTEIN_KINASE_ATP"/>
    <property type="match status" value="1"/>
</dbReference>
<evidence type="ECO:0000256" key="10">
    <source>
        <dbReference type="SAM" id="Phobius"/>
    </source>
</evidence>
<evidence type="ECO:0000256" key="4">
    <source>
        <dbReference type="ARBA" id="ARBA00022737"/>
    </source>
</evidence>
<evidence type="ECO:0000313" key="15">
    <source>
        <dbReference type="EMBL" id="KAK7393283.1"/>
    </source>
</evidence>
<keyword evidence="10" id="KW-0812">Transmembrane</keyword>
<protein>
    <recommendedName>
        <fullName evidence="12">Gnk2-homologous domain-containing protein</fullName>
    </recommendedName>
</protein>
<dbReference type="Gene3D" id="3.30.200.20">
    <property type="entry name" value="Phosphorylase Kinase, domain 1"/>
    <property type="match status" value="1"/>
</dbReference>
<dbReference type="PROSITE" id="PS51473">
    <property type="entry name" value="GNK2"/>
    <property type="match status" value="2"/>
</dbReference>
<dbReference type="Gene3D" id="3.30.430.20">
    <property type="entry name" value="Gnk2 domain, C-X8-C-X2-C motif"/>
    <property type="match status" value="2"/>
</dbReference>
<proteinExistence type="predicted"/>
<keyword evidence="4" id="KW-0677">Repeat</keyword>
<dbReference type="CDD" id="cd23509">
    <property type="entry name" value="Gnk2-like"/>
    <property type="match status" value="2"/>
</dbReference>
<feature type="domain" description="Gnk2-homologous" evidence="12">
    <location>
        <begin position="31"/>
        <end position="135"/>
    </location>
</feature>
<feature type="transmembrane region" description="Helical" evidence="10">
    <location>
        <begin position="283"/>
        <end position="305"/>
    </location>
</feature>
<dbReference type="EMBL" id="JAYMYS010000005">
    <property type="protein sequence ID" value="KAK7393283.1"/>
    <property type="molecule type" value="Genomic_DNA"/>
</dbReference>
<name>A0AAN9SBJ1_PSOTE</name>
<keyword evidence="6" id="KW-0418">Kinase</keyword>
<accession>A0AAN9SBJ1</accession>
<evidence type="ECO:0000256" key="1">
    <source>
        <dbReference type="ARBA" id="ARBA00022527"/>
    </source>
</evidence>
<evidence type="ECO:0000256" key="3">
    <source>
        <dbReference type="ARBA" id="ARBA00022729"/>
    </source>
</evidence>
<keyword evidence="8" id="KW-0675">Receptor</keyword>
<evidence type="ECO:0000313" key="16">
    <source>
        <dbReference type="Proteomes" id="UP001386955"/>
    </source>
</evidence>
<feature type="signal peptide" evidence="11">
    <location>
        <begin position="1"/>
        <end position="26"/>
    </location>
</feature>
<evidence type="ECO:0000259" key="12">
    <source>
        <dbReference type="PROSITE" id="PS51473"/>
    </source>
</evidence>
<dbReference type="Proteomes" id="UP001386955">
    <property type="component" value="Unassembled WGS sequence"/>
</dbReference>
<keyword evidence="3 11" id="KW-0732">Signal</keyword>
<dbReference type="Pfam" id="PF01657">
    <property type="entry name" value="Stress-antifung"/>
    <property type="match status" value="2"/>
</dbReference>
<keyword evidence="16" id="KW-1185">Reference proteome</keyword>
<evidence type="ECO:0000313" key="14">
    <source>
        <dbReference type="EMBL" id="KAK7393282.1"/>
    </source>
</evidence>